<organism evidence="1 2">
    <name type="scientific">Owenweeksia hongkongensis (strain DSM 17368 / CIP 108786 / JCM 12287 / NRRL B-23963 / UST20020801)</name>
    <dbReference type="NCBI Taxonomy" id="926562"/>
    <lineage>
        <taxon>Bacteria</taxon>
        <taxon>Pseudomonadati</taxon>
        <taxon>Bacteroidota</taxon>
        <taxon>Flavobacteriia</taxon>
        <taxon>Flavobacteriales</taxon>
        <taxon>Owenweeksiaceae</taxon>
        <taxon>Owenweeksia</taxon>
    </lineage>
</organism>
<keyword evidence="2" id="KW-1185">Reference proteome</keyword>
<proteinExistence type="predicted"/>
<sequence length="226" mass="25482">MKSLILSIVISTSILGFHSSVVGQTSEFDFQHQVKMDMGVYKKDELKNSMDYTFLFPKTGNYFGVEMEMAEAGMNTKSIFDYDAMTMTTLMDHPSMKMGSQYDLSKVMEMATSAESDGGEMKKTGKTKSILGYTCQEYVMTTEDGGYAEVWITNDLDFENVYQAFAAMNKKQKQLNMDMPNGFFMELTSWPDGKDGKDKITMNVKEVNLNQPTSISTNGYSIMKLN</sequence>
<dbReference type="EMBL" id="CP003156">
    <property type="protein sequence ID" value="AEV33771.1"/>
    <property type="molecule type" value="Genomic_DNA"/>
</dbReference>
<dbReference type="KEGG" id="oho:Oweho_2811"/>
<evidence type="ECO:0000313" key="2">
    <source>
        <dbReference type="Proteomes" id="UP000005631"/>
    </source>
</evidence>
<dbReference type="OrthoDB" id="1524221at2"/>
<dbReference type="eggNOG" id="ENOG50339GF">
    <property type="taxonomic scope" value="Bacteria"/>
</dbReference>
<name>G8R0P4_OWEHD</name>
<evidence type="ECO:0000313" key="1">
    <source>
        <dbReference type="EMBL" id="AEV33771.1"/>
    </source>
</evidence>
<gene>
    <name evidence="1" type="ordered locus">Oweho_2811</name>
</gene>
<dbReference type="RefSeq" id="WP_014203120.1">
    <property type="nucleotide sequence ID" value="NC_016599.1"/>
</dbReference>
<dbReference type="STRING" id="926562.Oweho_2811"/>
<dbReference type="Proteomes" id="UP000005631">
    <property type="component" value="Chromosome"/>
</dbReference>
<dbReference type="HOGENOM" id="CLU_1223749_0_0_10"/>
<reference evidence="1 2" key="1">
    <citation type="journal article" date="2012" name="Stand. Genomic Sci.">
        <title>Genome sequence of the orange-pigmented seawater bacterium Owenweeksia hongkongensis type strain (UST20020801(T)).</title>
        <authorList>
            <person name="Riedel T."/>
            <person name="Held B."/>
            <person name="Nolan M."/>
            <person name="Lucas S."/>
            <person name="Lapidus A."/>
            <person name="Tice H."/>
            <person name="Del Rio T.G."/>
            <person name="Cheng J.F."/>
            <person name="Han C."/>
            <person name="Tapia R."/>
            <person name="Goodwin L.A."/>
            <person name="Pitluck S."/>
            <person name="Liolios K."/>
            <person name="Mavromatis K."/>
            <person name="Pagani I."/>
            <person name="Ivanova N."/>
            <person name="Mikhailova N."/>
            <person name="Pati A."/>
            <person name="Chen A."/>
            <person name="Palaniappan K."/>
            <person name="Rohde M."/>
            <person name="Tindall B.J."/>
            <person name="Detter J.C."/>
            <person name="Goker M."/>
            <person name="Woyke T."/>
            <person name="Bristow J."/>
            <person name="Eisen J.A."/>
            <person name="Markowitz V."/>
            <person name="Hugenholtz P."/>
            <person name="Klenk H.P."/>
            <person name="Kyrpides N.C."/>
        </authorList>
    </citation>
    <scope>NUCLEOTIDE SEQUENCE</scope>
    <source>
        <strain evidence="2">DSM 17368 / JCM 12287 / NRRL B-23963</strain>
    </source>
</reference>
<dbReference type="AlphaFoldDB" id="G8R0P4"/>
<accession>G8R0P4</accession>
<evidence type="ECO:0008006" key="3">
    <source>
        <dbReference type="Google" id="ProtNLM"/>
    </source>
</evidence>
<protein>
    <recommendedName>
        <fullName evidence="3">DUF4412 domain-containing protein</fullName>
    </recommendedName>
</protein>